<proteinExistence type="predicted"/>
<evidence type="ECO:0000313" key="1">
    <source>
        <dbReference type="EMBL" id="OLP81779.1"/>
    </source>
</evidence>
<organism evidence="1 2">
    <name type="scientific">Symbiodinium microadriaticum</name>
    <name type="common">Dinoflagellate</name>
    <name type="synonym">Zooxanthella microadriatica</name>
    <dbReference type="NCBI Taxonomy" id="2951"/>
    <lineage>
        <taxon>Eukaryota</taxon>
        <taxon>Sar</taxon>
        <taxon>Alveolata</taxon>
        <taxon>Dinophyceae</taxon>
        <taxon>Suessiales</taxon>
        <taxon>Symbiodiniaceae</taxon>
        <taxon>Symbiodinium</taxon>
    </lineage>
</organism>
<gene>
    <name evidence="1" type="ORF">AK812_SmicGene37646</name>
</gene>
<comment type="caution">
    <text evidence="1">The sequence shown here is derived from an EMBL/GenBank/DDBJ whole genome shotgun (WGS) entry which is preliminary data.</text>
</comment>
<evidence type="ECO:0000313" key="2">
    <source>
        <dbReference type="Proteomes" id="UP000186817"/>
    </source>
</evidence>
<dbReference type="AlphaFoldDB" id="A0A1Q9CFT0"/>
<sequence length="79" mass="9402">MILSLLEKHYEAQQDIARCPTEFEPLFYFGSGIEYCMGKQRHVVMSCTQEAWWGHDIEEAWQAYFLSEDLFNRNVHGLR</sequence>
<reference evidence="1 2" key="1">
    <citation type="submission" date="2016-02" db="EMBL/GenBank/DDBJ databases">
        <title>Genome analysis of coral dinoflagellate symbionts highlights evolutionary adaptations to a symbiotic lifestyle.</title>
        <authorList>
            <person name="Aranda M."/>
            <person name="Li Y."/>
            <person name="Liew Y.J."/>
            <person name="Baumgarten S."/>
            <person name="Simakov O."/>
            <person name="Wilson M."/>
            <person name="Piel J."/>
            <person name="Ashoor H."/>
            <person name="Bougouffa S."/>
            <person name="Bajic V.B."/>
            <person name="Ryu T."/>
            <person name="Ravasi T."/>
            <person name="Bayer T."/>
            <person name="Micklem G."/>
            <person name="Kim H."/>
            <person name="Bhak J."/>
            <person name="Lajeunesse T.C."/>
            <person name="Voolstra C.R."/>
        </authorList>
    </citation>
    <scope>NUCLEOTIDE SEQUENCE [LARGE SCALE GENOMIC DNA]</scope>
    <source>
        <strain evidence="1 2">CCMP2467</strain>
    </source>
</reference>
<dbReference type="Proteomes" id="UP000186817">
    <property type="component" value="Unassembled WGS sequence"/>
</dbReference>
<name>A0A1Q9CFT0_SYMMI</name>
<protein>
    <submittedName>
        <fullName evidence="1">Uncharacterized protein</fullName>
    </submittedName>
</protein>
<dbReference type="EMBL" id="LSRX01001251">
    <property type="protein sequence ID" value="OLP81779.1"/>
    <property type="molecule type" value="Genomic_DNA"/>
</dbReference>
<accession>A0A1Q9CFT0</accession>
<keyword evidence="2" id="KW-1185">Reference proteome</keyword>